<accession>A0A9E2SEV1</accession>
<sequence length="402" mass="45548">MENINTRLQELFNKNQWTPEECEWFLELLRLKSPAELQQYFQEDYLSNLFKEQPTDLQHAQKLLQQIHQKAGIQPRETPVVQMAARKKWWRIAAAAIGIISIVGIGYLFIPKNNKQEAQSISRKHLPATDVSAPKNSRAMITLANGDKVFLDSINKGQLALEDDVKLMKLATGEVIYQAGNGEALKETRYNTLSNPKGSKVATIVLSDGTRAWLNAGSSLTYPVSFIDNDRKVSVSGEVYFEVTSLLAEGKKRPFLVQTNHTTIEVLGTHFNVNSYEDEPEAKITLLEGSVRIRKNNESKLLKPGEQAQVSSIIRVVDDIDEEEVMAWKEGFFQFAGADVEEVMRQLSRWYDVEIVYEGKPAEQHFRGGISRDVEVSKVFEMLESTGAIRFRIEGKRIIVMP</sequence>
<comment type="caution">
    <text evidence="4">The sequence shown here is derived from an EMBL/GenBank/DDBJ whole genome shotgun (WGS) entry which is preliminary data.</text>
</comment>
<dbReference type="Pfam" id="PF16344">
    <property type="entry name" value="FecR_C"/>
    <property type="match status" value="1"/>
</dbReference>
<keyword evidence="5" id="KW-1185">Reference proteome</keyword>
<name>A0A9E2SEV1_9BACT</name>
<keyword evidence="1" id="KW-0812">Transmembrane</keyword>
<evidence type="ECO:0000259" key="2">
    <source>
        <dbReference type="Pfam" id="PF04773"/>
    </source>
</evidence>
<dbReference type="AlphaFoldDB" id="A0A9E2SEV1"/>
<dbReference type="InterPro" id="IPR012373">
    <property type="entry name" value="Ferrdict_sens_TM"/>
</dbReference>
<dbReference type="EMBL" id="JAHSPG010000018">
    <property type="protein sequence ID" value="MBV4360504.1"/>
    <property type="molecule type" value="Genomic_DNA"/>
</dbReference>
<dbReference type="GO" id="GO:0016989">
    <property type="term" value="F:sigma factor antagonist activity"/>
    <property type="evidence" value="ECO:0007669"/>
    <property type="project" value="TreeGrafter"/>
</dbReference>
<evidence type="ECO:0000259" key="3">
    <source>
        <dbReference type="Pfam" id="PF16344"/>
    </source>
</evidence>
<organism evidence="4 5">
    <name type="scientific">Pinibacter aurantiacus</name>
    <dbReference type="NCBI Taxonomy" id="2851599"/>
    <lineage>
        <taxon>Bacteria</taxon>
        <taxon>Pseudomonadati</taxon>
        <taxon>Bacteroidota</taxon>
        <taxon>Chitinophagia</taxon>
        <taxon>Chitinophagales</taxon>
        <taxon>Chitinophagaceae</taxon>
        <taxon>Pinibacter</taxon>
    </lineage>
</organism>
<protein>
    <submittedName>
        <fullName evidence="4">DUF4974 domain-containing protein</fullName>
    </submittedName>
</protein>
<dbReference type="Proteomes" id="UP000812270">
    <property type="component" value="Unassembled WGS sequence"/>
</dbReference>
<feature type="domain" description="FecR protein" evidence="2">
    <location>
        <begin position="201"/>
        <end position="292"/>
    </location>
</feature>
<gene>
    <name evidence="4" type="ORF">KTO63_25295</name>
</gene>
<dbReference type="Pfam" id="PF04773">
    <property type="entry name" value="FecR"/>
    <property type="match status" value="1"/>
</dbReference>
<evidence type="ECO:0000256" key="1">
    <source>
        <dbReference type="SAM" id="Phobius"/>
    </source>
</evidence>
<evidence type="ECO:0000313" key="4">
    <source>
        <dbReference type="EMBL" id="MBV4360504.1"/>
    </source>
</evidence>
<proteinExistence type="predicted"/>
<feature type="domain" description="Protein FecR C-terminal" evidence="3">
    <location>
        <begin position="333"/>
        <end position="400"/>
    </location>
</feature>
<dbReference type="PANTHER" id="PTHR30273:SF2">
    <property type="entry name" value="PROTEIN FECR"/>
    <property type="match status" value="1"/>
</dbReference>
<keyword evidence="1" id="KW-1133">Transmembrane helix</keyword>
<dbReference type="InterPro" id="IPR032508">
    <property type="entry name" value="FecR_C"/>
</dbReference>
<dbReference type="InterPro" id="IPR006860">
    <property type="entry name" value="FecR"/>
</dbReference>
<feature type="transmembrane region" description="Helical" evidence="1">
    <location>
        <begin position="89"/>
        <end position="110"/>
    </location>
</feature>
<evidence type="ECO:0000313" key="5">
    <source>
        <dbReference type="Proteomes" id="UP000812270"/>
    </source>
</evidence>
<reference evidence="4" key="1">
    <citation type="submission" date="2021-06" db="EMBL/GenBank/DDBJ databases">
        <authorList>
            <person name="Huq M.A."/>
        </authorList>
    </citation>
    <scope>NUCLEOTIDE SEQUENCE</scope>
    <source>
        <strain evidence="4">MAH-26</strain>
    </source>
</reference>
<keyword evidence="1" id="KW-0472">Membrane</keyword>
<dbReference type="RefSeq" id="WP_217794947.1">
    <property type="nucleotide sequence ID" value="NZ_JAHSPG010000018.1"/>
</dbReference>
<dbReference type="PANTHER" id="PTHR30273">
    <property type="entry name" value="PERIPLASMIC SIGNAL SENSOR AND SIGMA FACTOR ACTIVATOR FECR-RELATED"/>
    <property type="match status" value="1"/>
</dbReference>